<reference evidence="1 2" key="1">
    <citation type="submission" date="2024-03" db="EMBL/GenBank/DDBJ databases">
        <authorList>
            <person name="Jo J.-H."/>
        </authorList>
    </citation>
    <scope>NUCLEOTIDE SEQUENCE [LARGE SCALE GENOMIC DNA]</scope>
    <source>
        <strain evidence="1 2">PS1R-30</strain>
    </source>
</reference>
<accession>A0ABU8S070</accession>
<dbReference type="RefSeq" id="WP_339588544.1">
    <property type="nucleotide sequence ID" value="NZ_JBBHJZ010000004.1"/>
</dbReference>
<evidence type="ECO:0008006" key="3">
    <source>
        <dbReference type="Google" id="ProtNLM"/>
    </source>
</evidence>
<protein>
    <recommendedName>
        <fullName evidence="3">Acyl-CoA dehydrogenase</fullName>
    </recommendedName>
</protein>
<sequence>MIVHPDLRALRSDDAPQRDAQERLYRAVGTWRKTPAAAAVIADLAPYAEGRPLDDCAALAALFDEGADLALPLMQAFATAAAEGLAEAPLGYLPLRHFSDGVISTLLIGHAGAVTLSLVAVDGAGLAARPSPVAVDFRPSEVAERVLAGSAEAGLIACRPLGDRQAQLSRAAIALAPGRSIRRDGANTAMLLNAVSGCLVTLRLQRRRADDGPTREYALADGRLLHQAASDPRDSRLELTMALLGRMGRADAAPHFAGLARGEGSTALRWQALRECLALDTATGFAALTAMATSPGDPLAAMAGTLRAQLIETYPQLGALEPCPA</sequence>
<dbReference type="Proteomes" id="UP001361239">
    <property type="component" value="Unassembled WGS sequence"/>
</dbReference>
<gene>
    <name evidence="1" type="ORF">WG901_18265</name>
</gene>
<proteinExistence type="predicted"/>
<keyword evidence="2" id="KW-1185">Reference proteome</keyword>
<name>A0ABU8S070_9SPHN</name>
<organism evidence="1 2">
    <name type="scientific">Novosphingobium anseongense</name>
    <dbReference type="NCBI Taxonomy" id="3133436"/>
    <lineage>
        <taxon>Bacteria</taxon>
        <taxon>Pseudomonadati</taxon>
        <taxon>Pseudomonadota</taxon>
        <taxon>Alphaproteobacteria</taxon>
        <taxon>Sphingomonadales</taxon>
        <taxon>Sphingomonadaceae</taxon>
        <taxon>Novosphingobium</taxon>
    </lineage>
</organism>
<evidence type="ECO:0000313" key="1">
    <source>
        <dbReference type="EMBL" id="MEJ5978603.1"/>
    </source>
</evidence>
<evidence type="ECO:0000313" key="2">
    <source>
        <dbReference type="Proteomes" id="UP001361239"/>
    </source>
</evidence>
<dbReference type="EMBL" id="JBBHJZ010000004">
    <property type="protein sequence ID" value="MEJ5978603.1"/>
    <property type="molecule type" value="Genomic_DNA"/>
</dbReference>
<comment type="caution">
    <text evidence="1">The sequence shown here is derived from an EMBL/GenBank/DDBJ whole genome shotgun (WGS) entry which is preliminary data.</text>
</comment>